<dbReference type="OrthoDB" id="6285467at2759"/>
<dbReference type="Proteomes" id="UP000272942">
    <property type="component" value="Unassembled WGS sequence"/>
</dbReference>
<sequence>MQTRKHRPRSQCIIAVNLPEAEATTAQAGLDHDLRLRWSHMVTLFDGGEVEPAASIRVEAALRPGKPRQYNSPRPLKVILRAIGEAKVKIQRTHNLKGTPLRFLRELDSDQRSKLKTALEELRERCVKEETDLCIRDFPVHRKRPQLRWLLFFGEGLRRLLNHGQGIRLRQEWRGNHAVLASINT</sequence>
<name>A0A183BA37_9TREM</name>
<feature type="coiled-coil region" evidence="1">
    <location>
        <begin position="105"/>
        <end position="132"/>
    </location>
</feature>
<dbReference type="AlphaFoldDB" id="A0A183BA37"/>
<evidence type="ECO:0000313" key="2">
    <source>
        <dbReference type="EMBL" id="VDP93344.1"/>
    </source>
</evidence>
<organism evidence="4">
    <name type="scientific">Echinostoma caproni</name>
    <dbReference type="NCBI Taxonomy" id="27848"/>
    <lineage>
        <taxon>Eukaryota</taxon>
        <taxon>Metazoa</taxon>
        <taxon>Spiralia</taxon>
        <taxon>Lophotrochozoa</taxon>
        <taxon>Platyhelminthes</taxon>
        <taxon>Trematoda</taxon>
        <taxon>Digenea</taxon>
        <taxon>Plagiorchiida</taxon>
        <taxon>Echinostomata</taxon>
        <taxon>Echinostomatoidea</taxon>
        <taxon>Echinostomatidae</taxon>
        <taxon>Echinostoma</taxon>
    </lineage>
</organism>
<proteinExistence type="predicted"/>
<protein>
    <submittedName>
        <fullName evidence="4">Transposase</fullName>
    </submittedName>
</protein>
<accession>A0A183BA37</accession>
<keyword evidence="1" id="KW-0175">Coiled coil</keyword>
<reference evidence="2 3" key="2">
    <citation type="submission" date="2018-11" db="EMBL/GenBank/DDBJ databases">
        <authorList>
            <consortium name="Pathogen Informatics"/>
        </authorList>
    </citation>
    <scope>NUCLEOTIDE SEQUENCE [LARGE SCALE GENOMIC DNA]</scope>
    <source>
        <strain evidence="2 3">Egypt</strain>
    </source>
</reference>
<gene>
    <name evidence="2" type="ORF">ECPE_LOCUS16072</name>
</gene>
<reference evidence="4" key="1">
    <citation type="submission" date="2016-06" db="UniProtKB">
        <authorList>
            <consortium name="WormBaseParasite"/>
        </authorList>
    </citation>
    <scope>IDENTIFICATION</scope>
</reference>
<evidence type="ECO:0000313" key="3">
    <source>
        <dbReference type="Proteomes" id="UP000272942"/>
    </source>
</evidence>
<dbReference type="EMBL" id="UZAN01062853">
    <property type="protein sequence ID" value="VDP93344.1"/>
    <property type="molecule type" value="Genomic_DNA"/>
</dbReference>
<dbReference type="WBParaSite" id="ECPE_0001611401-mRNA-1">
    <property type="protein sequence ID" value="ECPE_0001611401-mRNA-1"/>
    <property type="gene ID" value="ECPE_0001611401"/>
</dbReference>
<keyword evidence="3" id="KW-1185">Reference proteome</keyword>
<evidence type="ECO:0000313" key="4">
    <source>
        <dbReference type="WBParaSite" id="ECPE_0001611401-mRNA-1"/>
    </source>
</evidence>
<evidence type="ECO:0000256" key="1">
    <source>
        <dbReference type="SAM" id="Coils"/>
    </source>
</evidence>